<proteinExistence type="predicted"/>
<feature type="transmembrane region" description="Helical" evidence="7">
    <location>
        <begin position="85"/>
        <end position="105"/>
    </location>
</feature>
<comment type="caution">
    <text evidence="9">The sequence shown here is derived from an EMBL/GenBank/DDBJ whole genome shotgun (WGS) entry which is preliminary data.</text>
</comment>
<feature type="transmembrane region" description="Helical" evidence="7">
    <location>
        <begin position="371"/>
        <end position="393"/>
    </location>
</feature>
<dbReference type="InterPro" id="IPR050794">
    <property type="entry name" value="CPA2_transporter"/>
</dbReference>
<keyword evidence="4 7" id="KW-1133">Transmembrane helix</keyword>
<protein>
    <submittedName>
        <fullName evidence="9">Cation:proton antiporter</fullName>
    </submittedName>
</protein>
<evidence type="ECO:0000313" key="9">
    <source>
        <dbReference type="EMBL" id="MDO7875845.1"/>
    </source>
</evidence>
<dbReference type="EMBL" id="JAUQSY010000008">
    <property type="protein sequence ID" value="MDO7875845.1"/>
    <property type="molecule type" value="Genomic_DNA"/>
</dbReference>
<feature type="transmembrane region" description="Helical" evidence="7">
    <location>
        <begin position="185"/>
        <end position="209"/>
    </location>
</feature>
<feature type="transmembrane region" description="Helical" evidence="7">
    <location>
        <begin position="49"/>
        <end position="73"/>
    </location>
</feature>
<reference evidence="9" key="1">
    <citation type="submission" date="2023-07" db="EMBL/GenBank/DDBJ databases">
        <authorList>
            <person name="Kim M.K."/>
        </authorList>
    </citation>
    <scope>NUCLEOTIDE SEQUENCE</scope>
    <source>
        <strain evidence="9">ASUV-10-1</strain>
    </source>
</reference>
<dbReference type="RefSeq" id="WP_305007170.1">
    <property type="nucleotide sequence ID" value="NZ_JAUQSY010000008.1"/>
</dbReference>
<keyword evidence="10" id="KW-1185">Reference proteome</keyword>
<feature type="transmembrane region" description="Helical" evidence="7">
    <location>
        <begin position="9"/>
        <end position="29"/>
    </location>
</feature>
<evidence type="ECO:0000256" key="2">
    <source>
        <dbReference type="ARBA" id="ARBA00022448"/>
    </source>
</evidence>
<feature type="transmembrane region" description="Helical" evidence="7">
    <location>
        <begin position="341"/>
        <end position="359"/>
    </location>
</feature>
<feature type="transmembrane region" description="Helical" evidence="7">
    <location>
        <begin position="156"/>
        <end position="179"/>
    </location>
</feature>
<dbReference type="Proteomes" id="UP001176429">
    <property type="component" value="Unassembled WGS sequence"/>
</dbReference>
<feature type="transmembrane region" description="Helical" evidence="7">
    <location>
        <begin position="286"/>
        <end position="306"/>
    </location>
</feature>
<feature type="domain" description="Cation/H+ exchanger transmembrane" evidence="8">
    <location>
        <begin position="75"/>
        <end position="453"/>
    </location>
</feature>
<keyword evidence="6 7" id="KW-0472">Membrane</keyword>
<feature type="transmembrane region" description="Helical" evidence="7">
    <location>
        <begin position="430"/>
        <end position="454"/>
    </location>
</feature>
<gene>
    <name evidence="9" type="ORF">Q5H93_13970</name>
</gene>
<dbReference type="PANTHER" id="PTHR32468:SF0">
    <property type="entry name" value="K(+)_H(+) ANTIPORTER 1"/>
    <property type="match status" value="1"/>
</dbReference>
<feature type="transmembrane region" description="Helical" evidence="7">
    <location>
        <begin position="125"/>
        <end position="144"/>
    </location>
</feature>
<comment type="subcellular location">
    <subcellularLocation>
        <location evidence="1">Membrane</location>
        <topology evidence="1">Multi-pass membrane protein</topology>
    </subcellularLocation>
</comment>
<keyword evidence="5" id="KW-0406">Ion transport</keyword>
<feature type="transmembrane region" description="Helical" evidence="7">
    <location>
        <begin position="221"/>
        <end position="247"/>
    </location>
</feature>
<evidence type="ECO:0000256" key="3">
    <source>
        <dbReference type="ARBA" id="ARBA00022692"/>
    </source>
</evidence>
<dbReference type="InterPro" id="IPR006153">
    <property type="entry name" value="Cation/H_exchanger_TM"/>
</dbReference>
<name>A0ABT9BDI7_9BACT</name>
<organism evidence="9 10">
    <name type="scientific">Hymenobacter aranciens</name>
    <dbReference type="NCBI Taxonomy" id="3063996"/>
    <lineage>
        <taxon>Bacteria</taxon>
        <taxon>Pseudomonadati</taxon>
        <taxon>Bacteroidota</taxon>
        <taxon>Cytophagia</taxon>
        <taxon>Cytophagales</taxon>
        <taxon>Hymenobacteraceae</taxon>
        <taxon>Hymenobacter</taxon>
    </lineage>
</organism>
<evidence type="ECO:0000256" key="5">
    <source>
        <dbReference type="ARBA" id="ARBA00023065"/>
    </source>
</evidence>
<dbReference type="PANTHER" id="PTHR32468">
    <property type="entry name" value="CATION/H + ANTIPORTER"/>
    <property type="match status" value="1"/>
</dbReference>
<dbReference type="InterPro" id="IPR038770">
    <property type="entry name" value="Na+/solute_symporter_sf"/>
</dbReference>
<dbReference type="Pfam" id="PF00999">
    <property type="entry name" value="Na_H_Exchanger"/>
    <property type="match status" value="1"/>
</dbReference>
<evidence type="ECO:0000256" key="7">
    <source>
        <dbReference type="SAM" id="Phobius"/>
    </source>
</evidence>
<evidence type="ECO:0000256" key="6">
    <source>
        <dbReference type="ARBA" id="ARBA00023136"/>
    </source>
</evidence>
<evidence type="ECO:0000256" key="1">
    <source>
        <dbReference type="ARBA" id="ARBA00004141"/>
    </source>
</evidence>
<feature type="transmembrane region" description="Helical" evidence="7">
    <location>
        <begin position="253"/>
        <end position="274"/>
    </location>
</feature>
<accession>A0ABT9BDI7</accession>
<keyword evidence="3 7" id="KW-0812">Transmembrane</keyword>
<evidence type="ECO:0000313" key="10">
    <source>
        <dbReference type="Proteomes" id="UP001176429"/>
    </source>
</evidence>
<sequence length="464" mass="48928">MTNRGPRDTLFYTLTIGGFSALIYAVLQAGKQLEHTAQVSPNGNAWQDFLAALQAGLHAPLALLLAQMVTILLVARGLGWVFQKLGQPAVVGEMAAGIMLGPSLLGRYWPEAMAGLFPARSLDNLKFVSQIGMLLFMFVVGLELDLSSLRGKAHKAVVISHASIVIPFSLGLGLAYFLYENWAPAGVQFASFGLFMGIAMSITAFPVLARIVRDRGLTGTPLGTLVITCAAADDVTAWCLLAAVVALVKAGSFVSALYIVALAALYVLLMLRVVRPLLARVVQRSPAGVLSLSSLAAFFFTLVFSALLAEVIGIHALFGAFLAGAILPADDQLRETVRGKVQDVAVLLLLPLFFVFTGLRTEIGLLNTADAWLVGAAIVAVAVAGKFLGSALAARAVGYGWPDSLSVGALMNTRGLMELVVLNIGYDLGILSPGIFTLMVLMALATTCMTGPALDLIQRRQVAG</sequence>
<keyword evidence="2" id="KW-0813">Transport</keyword>
<evidence type="ECO:0000256" key="4">
    <source>
        <dbReference type="ARBA" id="ARBA00022989"/>
    </source>
</evidence>
<evidence type="ECO:0000259" key="8">
    <source>
        <dbReference type="Pfam" id="PF00999"/>
    </source>
</evidence>
<dbReference type="Gene3D" id="1.20.1530.20">
    <property type="match status" value="1"/>
</dbReference>